<accession>A0ABT8F5L8</accession>
<feature type="signal peptide" evidence="2">
    <location>
        <begin position="1"/>
        <end position="20"/>
    </location>
</feature>
<gene>
    <name evidence="3" type="ORF">QWY31_09700</name>
</gene>
<proteinExistence type="predicted"/>
<dbReference type="SUPFAM" id="SSF56784">
    <property type="entry name" value="HAD-like"/>
    <property type="match status" value="1"/>
</dbReference>
<keyword evidence="1 2" id="KW-0732">Signal</keyword>
<evidence type="ECO:0000256" key="1">
    <source>
        <dbReference type="ARBA" id="ARBA00022729"/>
    </source>
</evidence>
<dbReference type="PIRSF" id="PIRSF019271">
    <property type="entry name" value="Acid_Ptase_C"/>
    <property type="match status" value="1"/>
</dbReference>
<dbReference type="Pfam" id="PF03767">
    <property type="entry name" value="Acid_phosphat_B"/>
    <property type="match status" value="1"/>
</dbReference>
<dbReference type="PANTHER" id="PTHR31284">
    <property type="entry name" value="ACID PHOSPHATASE-LIKE PROTEIN"/>
    <property type="match status" value="1"/>
</dbReference>
<dbReference type="Gene3D" id="3.40.50.1000">
    <property type="entry name" value="HAD superfamily/HAD-like"/>
    <property type="match status" value="1"/>
</dbReference>
<dbReference type="InterPro" id="IPR023214">
    <property type="entry name" value="HAD_sf"/>
</dbReference>
<dbReference type="CDD" id="cd07534">
    <property type="entry name" value="HAD_CAP"/>
    <property type="match status" value="1"/>
</dbReference>
<dbReference type="PANTHER" id="PTHR31284:SF10">
    <property type="entry name" value="ACID PHOSPHATASE-LIKE PROTEIN"/>
    <property type="match status" value="1"/>
</dbReference>
<dbReference type="InterPro" id="IPR036412">
    <property type="entry name" value="HAD-like_sf"/>
</dbReference>
<dbReference type="Proteomes" id="UP001168552">
    <property type="component" value="Unassembled WGS sequence"/>
</dbReference>
<dbReference type="SFLD" id="SFLDS00003">
    <property type="entry name" value="Haloacid_Dehalogenase"/>
    <property type="match status" value="1"/>
</dbReference>
<dbReference type="SFLD" id="SFLDG01125">
    <property type="entry name" value="C1.1:_Acid_Phosphatase_Like"/>
    <property type="match status" value="1"/>
</dbReference>
<protein>
    <submittedName>
        <fullName evidence="3">5'-nucleotidase, lipoprotein e(P4) family</fullName>
    </submittedName>
</protein>
<feature type="chain" id="PRO_5045290188" evidence="2">
    <location>
        <begin position="21"/>
        <end position="267"/>
    </location>
</feature>
<evidence type="ECO:0000313" key="4">
    <source>
        <dbReference type="Proteomes" id="UP001168552"/>
    </source>
</evidence>
<dbReference type="InterPro" id="IPR006423">
    <property type="entry name" value="Lipo_e_P4"/>
</dbReference>
<dbReference type="RefSeq" id="WP_320004307.1">
    <property type="nucleotide sequence ID" value="NZ_JAUHJS010000004.1"/>
</dbReference>
<comment type="caution">
    <text evidence="3">The sequence shown here is derived from an EMBL/GenBank/DDBJ whole genome shotgun (WGS) entry which is preliminary data.</text>
</comment>
<name>A0ABT8F5L8_9BACT</name>
<dbReference type="PROSITE" id="PS51257">
    <property type="entry name" value="PROKAR_LIPOPROTEIN"/>
    <property type="match status" value="1"/>
</dbReference>
<sequence>MKNLYIISFLSMLAFSACQPQEKAQNTNASQDQEFLEQAVIWHQQAGEYQALCFQAYNQAAWTLQQKVANNKEGLSLAVVLDLDETVLDNSPYSAAGILEDQPYTSETWKTWTDKAQARAIPGAKEFLLLADSLGIQLFYISNRKVNELEATMKNMDSLGMPQVETAHFLLRDAESNKQNRRNKVLENHQIALLIGDNLNDLHEMFEEKGTEERNALVATNRQRFGTDYIVIPNAIYGSWETALYGYEKHLSEAQKDSVRNSVLRTE</sequence>
<keyword evidence="4" id="KW-1185">Reference proteome</keyword>
<keyword evidence="3" id="KW-0449">Lipoprotein</keyword>
<dbReference type="EMBL" id="JAUHJS010000004">
    <property type="protein sequence ID" value="MDN4165777.1"/>
    <property type="molecule type" value="Genomic_DNA"/>
</dbReference>
<evidence type="ECO:0000313" key="3">
    <source>
        <dbReference type="EMBL" id="MDN4165777.1"/>
    </source>
</evidence>
<dbReference type="InterPro" id="IPR005519">
    <property type="entry name" value="Acid_phosphat_B-like"/>
</dbReference>
<organism evidence="3 4">
    <name type="scientific">Shiella aurantiaca</name>
    <dbReference type="NCBI Taxonomy" id="3058365"/>
    <lineage>
        <taxon>Bacteria</taxon>
        <taxon>Pseudomonadati</taxon>
        <taxon>Bacteroidota</taxon>
        <taxon>Cytophagia</taxon>
        <taxon>Cytophagales</taxon>
        <taxon>Shiellaceae</taxon>
        <taxon>Shiella</taxon>
    </lineage>
</organism>
<reference evidence="3" key="1">
    <citation type="submission" date="2023-06" db="EMBL/GenBank/DDBJ databases">
        <title>Cytophagales bacterium Strain LB-30, isolated from soil.</title>
        <authorList>
            <person name="Liu B."/>
        </authorList>
    </citation>
    <scope>NUCLEOTIDE SEQUENCE</scope>
    <source>
        <strain evidence="3">LB-30</strain>
    </source>
</reference>
<dbReference type="NCBIfam" id="TIGR01533">
    <property type="entry name" value="lipo_e_P4"/>
    <property type="match status" value="1"/>
</dbReference>
<evidence type="ECO:0000256" key="2">
    <source>
        <dbReference type="SAM" id="SignalP"/>
    </source>
</evidence>